<dbReference type="GO" id="GO:0005524">
    <property type="term" value="F:ATP binding"/>
    <property type="evidence" value="ECO:0007669"/>
    <property type="project" value="UniProtKB-UniRule"/>
</dbReference>
<dbReference type="PANTHER" id="PTHR24355:SF30">
    <property type="entry name" value="SERINE_THREONINE-PROTEIN KINASE 32B ISOFORM X1"/>
    <property type="match status" value="1"/>
</dbReference>
<organism evidence="10 11">
    <name type="scientific">Vanrija pseudolonga</name>
    <dbReference type="NCBI Taxonomy" id="143232"/>
    <lineage>
        <taxon>Eukaryota</taxon>
        <taxon>Fungi</taxon>
        <taxon>Dikarya</taxon>
        <taxon>Basidiomycota</taxon>
        <taxon>Agaricomycotina</taxon>
        <taxon>Tremellomycetes</taxon>
        <taxon>Trichosporonales</taxon>
        <taxon>Trichosporonaceae</taxon>
        <taxon>Vanrija</taxon>
    </lineage>
</organism>
<dbReference type="Gene3D" id="3.30.200.20">
    <property type="entry name" value="Phosphorylase Kinase, domain 1"/>
    <property type="match status" value="1"/>
</dbReference>
<dbReference type="PROSITE" id="PS50011">
    <property type="entry name" value="PROTEIN_KINASE_DOM"/>
    <property type="match status" value="1"/>
</dbReference>
<evidence type="ECO:0000259" key="9">
    <source>
        <dbReference type="PROSITE" id="PS50011"/>
    </source>
</evidence>
<dbReference type="Proteomes" id="UP000827549">
    <property type="component" value="Chromosome 2"/>
</dbReference>
<comment type="similarity">
    <text evidence="7">Belongs to the protein kinase superfamily.</text>
</comment>
<evidence type="ECO:0000256" key="8">
    <source>
        <dbReference type="SAM" id="MobiDB-lite"/>
    </source>
</evidence>
<keyword evidence="2" id="KW-0808">Transferase</keyword>
<keyword evidence="3 6" id="KW-0547">Nucleotide-binding</keyword>
<dbReference type="InterPro" id="IPR011009">
    <property type="entry name" value="Kinase-like_dom_sf"/>
</dbReference>
<protein>
    <submittedName>
        <fullName evidence="10">Serine/threonine-protein kinase 32A</fullName>
    </submittedName>
</protein>
<feature type="region of interest" description="Disordered" evidence="8">
    <location>
        <begin position="397"/>
        <end position="416"/>
    </location>
</feature>
<evidence type="ECO:0000256" key="3">
    <source>
        <dbReference type="ARBA" id="ARBA00022741"/>
    </source>
</evidence>
<gene>
    <name evidence="10" type="primary">Stk32a</name>
    <name evidence="10" type="ORF">LOC62_02G003253</name>
</gene>
<dbReference type="InterPro" id="IPR017441">
    <property type="entry name" value="Protein_kinase_ATP_BS"/>
</dbReference>
<dbReference type="RefSeq" id="XP_062625769.1">
    <property type="nucleotide sequence ID" value="XM_062769785.1"/>
</dbReference>
<name>A0AAF1BH46_9TREE</name>
<evidence type="ECO:0000313" key="11">
    <source>
        <dbReference type="Proteomes" id="UP000827549"/>
    </source>
</evidence>
<feature type="region of interest" description="Disordered" evidence="8">
    <location>
        <begin position="315"/>
        <end position="367"/>
    </location>
</feature>
<dbReference type="InterPro" id="IPR008271">
    <property type="entry name" value="Ser/Thr_kinase_AS"/>
</dbReference>
<dbReference type="PANTHER" id="PTHR24355">
    <property type="entry name" value="G PROTEIN-COUPLED RECEPTOR KINASE/RIBOSOMAL PROTEIN S6 KINASE"/>
    <property type="match status" value="1"/>
</dbReference>
<keyword evidence="5 6" id="KW-0067">ATP-binding</keyword>
<dbReference type="SMART" id="SM00220">
    <property type="entry name" value="S_TKc"/>
    <property type="match status" value="1"/>
</dbReference>
<feature type="binding site" evidence="6">
    <location>
        <position position="51"/>
    </location>
    <ligand>
        <name>ATP</name>
        <dbReference type="ChEBI" id="CHEBI:30616"/>
    </ligand>
</feature>
<sequence length="416" mass="46684">MGAACCKPEAIDFDAEVNLFHFYLLRSVGKGAFGKVRVVQHKQSKTLYALKYINKAKCVKMKAVANIVQERRLLEEIDHPFVVNMRYAFQDDENCFFVLDLMLGGDLRFHLDRAGAMAEEVVRFYVAEIAMAIDYLHSKRIVHRDLKPDNILLDERGHAHITDFNIAVHFSERRLLTGVAGSMAYMAPEVLTKRGYSAPVDFWSLGIMAYELMFSKRPFRGRTNSALTNSILNEPLTWPEDAPGRCSTEGMQAIRASKRANFDATHELEELLLEENPLKARKRKTDTDTQTLTPEMRMMEEHFTVFDYARTQRRTYYHPPGSSKAANSSTSPATRLAANNHVTPPTQLDRMPSRPRTPGDGTGVASHTGNEIEAQIMEGGGLANVGKRAWSSQLDHGEDLDAVHPDNTARSTVVAP</sequence>
<feature type="compositionally biased region" description="Polar residues" evidence="8">
    <location>
        <begin position="324"/>
        <end position="333"/>
    </location>
</feature>
<feature type="domain" description="Protein kinase" evidence="9">
    <location>
        <begin position="22"/>
        <end position="296"/>
    </location>
</feature>
<dbReference type="GO" id="GO:0004703">
    <property type="term" value="F:G protein-coupled receptor kinase activity"/>
    <property type="evidence" value="ECO:0007669"/>
    <property type="project" value="TreeGrafter"/>
</dbReference>
<dbReference type="GO" id="GO:0001664">
    <property type="term" value="F:G protein-coupled receptor binding"/>
    <property type="evidence" value="ECO:0007669"/>
    <property type="project" value="TreeGrafter"/>
</dbReference>
<keyword evidence="1 7" id="KW-0723">Serine/threonine-protein kinase</keyword>
<evidence type="ECO:0000256" key="7">
    <source>
        <dbReference type="RuleBase" id="RU000304"/>
    </source>
</evidence>
<dbReference type="PROSITE" id="PS00108">
    <property type="entry name" value="PROTEIN_KINASE_ST"/>
    <property type="match status" value="1"/>
</dbReference>
<dbReference type="AlphaFoldDB" id="A0AAF1BH46"/>
<keyword evidence="4 10" id="KW-0418">Kinase</keyword>
<evidence type="ECO:0000256" key="2">
    <source>
        <dbReference type="ARBA" id="ARBA00022679"/>
    </source>
</evidence>
<dbReference type="SUPFAM" id="SSF56112">
    <property type="entry name" value="Protein kinase-like (PK-like)"/>
    <property type="match status" value="1"/>
</dbReference>
<reference evidence="10" key="1">
    <citation type="submission" date="2023-10" db="EMBL/GenBank/DDBJ databases">
        <authorList>
            <person name="Noh H."/>
        </authorList>
    </citation>
    <scope>NUCLEOTIDE SEQUENCE</scope>
    <source>
        <strain evidence="10">DUCC4014</strain>
    </source>
</reference>
<dbReference type="GO" id="GO:0009966">
    <property type="term" value="P:regulation of signal transduction"/>
    <property type="evidence" value="ECO:0007669"/>
    <property type="project" value="TreeGrafter"/>
</dbReference>
<evidence type="ECO:0000256" key="6">
    <source>
        <dbReference type="PROSITE-ProRule" id="PRU10141"/>
    </source>
</evidence>
<dbReference type="FunFam" id="3.30.200.20:FF:000354">
    <property type="entry name" value="AGC/YANK protein kinase"/>
    <property type="match status" value="1"/>
</dbReference>
<dbReference type="EMBL" id="CP086715">
    <property type="protein sequence ID" value="WOO79737.1"/>
    <property type="molecule type" value="Genomic_DNA"/>
</dbReference>
<dbReference type="CDD" id="cd05578">
    <property type="entry name" value="STKc_Yank1"/>
    <property type="match status" value="1"/>
</dbReference>
<accession>A0AAF1BH46</accession>
<dbReference type="GeneID" id="87806499"/>
<evidence type="ECO:0000256" key="1">
    <source>
        <dbReference type="ARBA" id="ARBA00022527"/>
    </source>
</evidence>
<dbReference type="Gene3D" id="1.10.510.10">
    <property type="entry name" value="Transferase(Phosphotransferase) domain 1"/>
    <property type="match status" value="1"/>
</dbReference>
<keyword evidence="11" id="KW-1185">Reference proteome</keyword>
<proteinExistence type="inferred from homology"/>
<evidence type="ECO:0000256" key="5">
    <source>
        <dbReference type="ARBA" id="ARBA00022840"/>
    </source>
</evidence>
<dbReference type="Pfam" id="PF00069">
    <property type="entry name" value="Pkinase"/>
    <property type="match status" value="1"/>
</dbReference>
<dbReference type="PROSITE" id="PS00107">
    <property type="entry name" value="PROTEIN_KINASE_ATP"/>
    <property type="match status" value="1"/>
</dbReference>
<dbReference type="InterPro" id="IPR000719">
    <property type="entry name" value="Prot_kinase_dom"/>
</dbReference>
<dbReference type="GO" id="GO:0007186">
    <property type="term" value="P:G protein-coupled receptor signaling pathway"/>
    <property type="evidence" value="ECO:0007669"/>
    <property type="project" value="TreeGrafter"/>
</dbReference>
<evidence type="ECO:0000256" key="4">
    <source>
        <dbReference type="ARBA" id="ARBA00022777"/>
    </source>
</evidence>
<evidence type="ECO:0000313" key="10">
    <source>
        <dbReference type="EMBL" id="WOO79737.1"/>
    </source>
</evidence>